<name>A0AAV7I0B8_COTGL</name>
<feature type="compositionally biased region" description="Basic and acidic residues" evidence="1">
    <location>
        <begin position="41"/>
        <end position="54"/>
    </location>
</feature>
<gene>
    <name evidence="2" type="ORF">KQX54_017588</name>
</gene>
<dbReference type="Proteomes" id="UP000826195">
    <property type="component" value="Unassembled WGS sequence"/>
</dbReference>
<feature type="region of interest" description="Disordered" evidence="1">
    <location>
        <begin position="21"/>
        <end position="54"/>
    </location>
</feature>
<keyword evidence="3" id="KW-1185">Reference proteome</keyword>
<organism evidence="2 3">
    <name type="scientific">Cotesia glomerata</name>
    <name type="common">Lepidopteran parasitic wasp</name>
    <name type="synonym">Apanteles glomeratus</name>
    <dbReference type="NCBI Taxonomy" id="32391"/>
    <lineage>
        <taxon>Eukaryota</taxon>
        <taxon>Metazoa</taxon>
        <taxon>Ecdysozoa</taxon>
        <taxon>Arthropoda</taxon>
        <taxon>Hexapoda</taxon>
        <taxon>Insecta</taxon>
        <taxon>Pterygota</taxon>
        <taxon>Neoptera</taxon>
        <taxon>Endopterygota</taxon>
        <taxon>Hymenoptera</taxon>
        <taxon>Apocrita</taxon>
        <taxon>Ichneumonoidea</taxon>
        <taxon>Braconidae</taxon>
        <taxon>Microgastrinae</taxon>
        <taxon>Cotesia</taxon>
    </lineage>
</organism>
<protein>
    <submittedName>
        <fullName evidence="2">Uncharacterized protein</fullName>
    </submittedName>
</protein>
<evidence type="ECO:0000256" key="1">
    <source>
        <dbReference type="SAM" id="MobiDB-lite"/>
    </source>
</evidence>
<reference evidence="2 3" key="1">
    <citation type="journal article" date="2021" name="J. Hered.">
        <title>A chromosome-level genome assembly of the parasitoid wasp, Cotesia glomerata (Hymenoptera: Braconidae).</title>
        <authorList>
            <person name="Pinto B.J."/>
            <person name="Weis J.J."/>
            <person name="Gamble T."/>
            <person name="Ode P.J."/>
            <person name="Paul R."/>
            <person name="Zaspel J.M."/>
        </authorList>
    </citation>
    <scope>NUCLEOTIDE SEQUENCE [LARGE SCALE GENOMIC DNA]</scope>
    <source>
        <strain evidence="2">CgM1</strain>
    </source>
</reference>
<proteinExistence type="predicted"/>
<sequence length="90" mass="10171">MWQHVIKWYTEKLVDSCAVAEEPNGFQSNDDDYGDDDNVENDNKDNDGDQVHYNRDCTYSSTKVSSSNTFMHPPLLSGVSAFEVPAHMPL</sequence>
<evidence type="ECO:0000313" key="2">
    <source>
        <dbReference type="EMBL" id="KAH0540463.1"/>
    </source>
</evidence>
<accession>A0AAV7I0B8</accession>
<dbReference type="EMBL" id="JAHXZJ010002609">
    <property type="protein sequence ID" value="KAH0540463.1"/>
    <property type="molecule type" value="Genomic_DNA"/>
</dbReference>
<comment type="caution">
    <text evidence="2">The sequence shown here is derived from an EMBL/GenBank/DDBJ whole genome shotgun (WGS) entry which is preliminary data.</text>
</comment>
<feature type="compositionally biased region" description="Acidic residues" evidence="1">
    <location>
        <begin position="29"/>
        <end position="40"/>
    </location>
</feature>
<evidence type="ECO:0000313" key="3">
    <source>
        <dbReference type="Proteomes" id="UP000826195"/>
    </source>
</evidence>
<dbReference type="AlphaFoldDB" id="A0AAV7I0B8"/>